<evidence type="ECO:0000313" key="2">
    <source>
        <dbReference type="Proteomes" id="UP001190700"/>
    </source>
</evidence>
<proteinExistence type="predicted"/>
<dbReference type="Proteomes" id="UP001190700">
    <property type="component" value="Unassembled WGS sequence"/>
</dbReference>
<name>A0AAE0GGD3_9CHLO</name>
<organism evidence="1 2">
    <name type="scientific">Cymbomonas tetramitiformis</name>
    <dbReference type="NCBI Taxonomy" id="36881"/>
    <lineage>
        <taxon>Eukaryota</taxon>
        <taxon>Viridiplantae</taxon>
        <taxon>Chlorophyta</taxon>
        <taxon>Pyramimonadophyceae</taxon>
        <taxon>Pyramimonadales</taxon>
        <taxon>Pyramimonadaceae</taxon>
        <taxon>Cymbomonas</taxon>
    </lineage>
</organism>
<accession>A0AAE0GGD3</accession>
<reference evidence="1 2" key="1">
    <citation type="journal article" date="2015" name="Genome Biol. Evol.">
        <title>Comparative Genomics of a Bacterivorous Green Alga Reveals Evolutionary Causalities and Consequences of Phago-Mixotrophic Mode of Nutrition.</title>
        <authorList>
            <person name="Burns J.A."/>
            <person name="Paasch A."/>
            <person name="Narechania A."/>
            <person name="Kim E."/>
        </authorList>
    </citation>
    <scope>NUCLEOTIDE SEQUENCE [LARGE SCALE GENOMIC DNA]</scope>
    <source>
        <strain evidence="1 2">PLY_AMNH</strain>
    </source>
</reference>
<keyword evidence="2" id="KW-1185">Reference proteome</keyword>
<comment type="caution">
    <text evidence="1">The sequence shown here is derived from an EMBL/GenBank/DDBJ whole genome shotgun (WGS) entry which is preliminary data.</text>
</comment>
<dbReference type="EMBL" id="LGRX02006044">
    <property type="protein sequence ID" value="KAK3277567.1"/>
    <property type="molecule type" value="Genomic_DNA"/>
</dbReference>
<feature type="non-terminal residue" evidence="1">
    <location>
        <position position="1"/>
    </location>
</feature>
<dbReference type="AlphaFoldDB" id="A0AAE0GGD3"/>
<evidence type="ECO:0000313" key="1">
    <source>
        <dbReference type="EMBL" id="KAK3277567.1"/>
    </source>
</evidence>
<protein>
    <submittedName>
        <fullName evidence="1">Uncharacterized protein</fullName>
    </submittedName>
</protein>
<gene>
    <name evidence="1" type="ORF">CYMTET_14432</name>
</gene>
<sequence length="78" mass="8520">LEAVPSSLLKGCNALQTLSLHGTFVTPDQLEQVEGFSKYNSRRQDKHTKQIQSNVMIGQKGLDDGLDYDKATLSVPSA</sequence>